<sequence length="78" mass="8908">METQLENDILAKCPCCHAARKVYNSTRLGVCYITEWESKHTAIVVSKSGNYYRVSGLSENFKNALKQKLNDKQQPLED</sequence>
<comment type="caution">
    <text evidence="1">The sequence shown here is derived from an EMBL/GenBank/DDBJ whole genome shotgun (WGS) entry which is preliminary data.</text>
</comment>
<organism evidence="1">
    <name type="scientific">marine sediment metagenome</name>
    <dbReference type="NCBI Taxonomy" id="412755"/>
    <lineage>
        <taxon>unclassified sequences</taxon>
        <taxon>metagenomes</taxon>
        <taxon>ecological metagenomes</taxon>
    </lineage>
</organism>
<dbReference type="EMBL" id="LAZR01029219">
    <property type="protein sequence ID" value="KKL60233.1"/>
    <property type="molecule type" value="Genomic_DNA"/>
</dbReference>
<proteinExistence type="predicted"/>
<protein>
    <submittedName>
        <fullName evidence="1">Uncharacterized protein</fullName>
    </submittedName>
</protein>
<gene>
    <name evidence="1" type="ORF">LCGC14_2207330</name>
</gene>
<reference evidence="1" key="1">
    <citation type="journal article" date="2015" name="Nature">
        <title>Complex archaea that bridge the gap between prokaryotes and eukaryotes.</title>
        <authorList>
            <person name="Spang A."/>
            <person name="Saw J.H."/>
            <person name="Jorgensen S.L."/>
            <person name="Zaremba-Niedzwiedzka K."/>
            <person name="Martijn J."/>
            <person name="Lind A.E."/>
            <person name="van Eijk R."/>
            <person name="Schleper C."/>
            <person name="Guy L."/>
            <person name="Ettema T.J."/>
        </authorList>
    </citation>
    <scope>NUCLEOTIDE SEQUENCE</scope>
</reference>
<name>A0A0F9DEP9_9ZZZZ</name>
<accession>A0A0F9DEP9</accession>
<evidence type="ECO:0000313" key="1">
    <source>
        <dbReference type="EMBL" id="KKL60233.1"/>
    </source>
</evidence>
<dbReference type="AlphaFoldDB" id="A0A0F9DEP9"/>